<dbReference type="OrthoDB" id="343582at2759"/>
<evidence type="ECO:0000256" key="11">
    <source>
        <dbReference type="ARBA" id="ARBA00063659"/>
    </source>
</evidence>
<feature type="compositionally biased region" description="Polar residues" evidence="16">
    <location>
        <begin position="171"/>
        <end position="184"/>
    </location>
</feature>
<organism evidence="18 19">
    <name type="scientific">Zosterops borbonicus</name>
    <dbReference type="NCBI Taxonomy" id="364589"/>
    <lineage>
        <taxon>Eukaryota</taxon>
        <taxon>Metazoa</taxon>
        <taxon>Chordata</taxon>
        <taxon>Craniata</taxon>
        <taxon>Vertebrata</taxon>
        <taxon>Euteleostomi</taxon>
        <taxon>Archelosauria</taxon>
        <taxon>Archosauria</taxon>
        <taxon>Dinosauria</taxon>
        <taxon>Saurischia</taxon>
        <taxon>Theropoda</taxon>
        <taxon>Coelurosauria</taxon>
        <taxon>Aves</taxon>
        <taxon>Neognathae</taxon>
        <taxon>Neoaves</taxon>
        <taxon>Telluraves</taxon>
        <taxon>Australaves</taxon>
        <taxon>Passeriformes</taxon>
        <taxon>Sylvioidea</taxon>
        <taxon>Zosteropidae</taxon>
        <taxon>Zosterops</taxon>
    </lineage>
</organism>
<keyword evidence="7" id="KW-0007">Acetylation</keyword>
<keyword evidence="4" id="KW-0597">Phosphoprotein</keyword>
<keyword evidence="3" id="KW-1017">Isopeptide bond</keyword>
<dbReference type="Pfam" id="PF20844">
    <property type="entry name" value="PCF11_RFEG_rpt"/>
    <property type="match status" value="2"/>
</dbReference>
<evidence type="ECO:0000256" key="2">
    <source>
        <dbReference type="ARBA" id="ARBA00022481"/>
    </source>
</evidence>
<dbReference type="InterPro" id="IPR045154">
    <property type="entry name" value="PCF11-like"/>
</dbReference>
<feature type="compositionally biased region" description="Low complexity" evidence="16">
    <location>
        <begin position="1135"/>
        <end position="1149"/>
    </location>
</feature>
<evidence type="ECO:0000256" key="13">
    <source>
        <dbReference type="ARBA" id="ARBA00083113"/>
    </source>
</evidence>
<feature type="compositionally biased region" description="Basic and acidic residues" evidence="16">
    <location>
        <begin position="810"/>
        <end position="820"/>
    </location>
</feature>
<dbReference type="CDD" id="cd16982">
    <property type="entry name" value="CID_Pcf11"/>
    <property type="match status" value="1"/>
</dbReference>
<dbReference type="PROSITE" id="PS50088">
    <property type="entry name" value="ANK_REPEAT"/>
    <property type="match status" value="2"/>
</dbReference>
<feature type="compositionally biased region" description="Polar residues" evidence="16">
    <location>
        <begin position="1433"/>
        <end position="1446"/>
    </location>
</feature>
<keyword evidence="5" id="KW-0507">mRNA processing</keyword>
<dbReference type="SMART" id="SM00248">
    <property type="entry name" value="ANK"/>
    <property type="match status" value="3"/>
</dbReference>
<feature type="repeat" description="ANK" evidence="14">
    <location>
        <begin position="1831"/>
        <end position="1863"/>
    </location>
</feature>
<dbReference type="InterPro" id="IPR048832">
    <property type="entry name" value="PCF11_charged"/>
</dbReference>
<comment type="subunit">
    <text evidence="11">Associates with the phosphorylated CTD domain of POLR2A /RNA polymerase II.</text>
</comment>
<feature type="compositionally biased region" description="Gly residues" evidence="16">
    <location>
        <begin position="1157"/>
        <end position="1172"/>
    </location>
</feature>
<dbReference type="GO" id="GO:0005849">
    <property type="term" value="C:mRNA cleavage factor complex"/>
    <property type="evidence" value="ECO:0007669"/>
    <property type="project" value="InterPro"/>
</dbReference>
<dbReference type="InterPro" id="IPR036770">
    <property type="entry name" value="Ankyrin_rpt-contain_sf"/>
</dbReference>
<feature type="compositionally biased region" description="Basic and acidic residues" evidence="16">
    <location>
        <begin position="422"/>
        <end position="436"/>
    </location>
</feature>
<dbReference type="InterPro" id="IPR047415">
    <property type="entry name" value="Pcf11_CID"/>
</dbReference>
<evidence type="ECO:0000256" key="7">
    <source>
        <dbReference type="ARBA" id="ARBA00022990"/>
    </source>
</evidence>
<comment type="subcellular location">
    <subcellularLocation>
        <location evidence="1">Nucleus</location>
    </subcellularLocation>
</comment>
<name>A0A8K1GKP4_9PASS</name>
<dbReference type="InterPro" id="IPR021605">
    <property type="entry name" value="Pcf11_Clp1-ID"/>
</dbReference>
<dbReference type="PROSITE" id="PS50297">
    <property type="entry name" value="ANK_REP_REGION"/>
    <property type="match status" value="2"/>
</dbReference>
<dbReference type="GO" id="GO:0003729">
    <property type="term" value="F:mRNA binding"/>
    <property type="evidence" value="ECO:0007669"/>
    <property type="project" value="InterPro"/>
</dbReference>
<dbReference type="Proteomes" id="UP000796761">
    <property type="component" value="Unassembled WGS sequence"/>
</dbReference>
<evidence type="ECO:0000313" key="18">
    <source>
        <dbReference type="EMBL" id="TRZ19270.1"/>
    </source>
</evidence>
<keyword evidence="19" id="KW-1185">Reference proteome</keyword>
<gene>
    <name evidence="18" type="ORF">HGM15179_007826</name>
</gene>
<dbReference type="FunFam" id="1.25.40.90:FF:000015">
    <property type="entry name" value="Pre-mRNA cleavage complex 2 protein Pcf11"/>
    <property type="match status" value="1"/>
</dbReference>
<comment type="caution">
    <text evidence="18">The sequence shown here is derived from an EMBL/GenBank/DDBJ whole genome shotgun (WGS) entry which is preliminary data.</text>
</comment>
<dbReference type="GO" id="GO:0031124">
    <property type="term" value="P:mRNA 3'-end processing"/>
    <property type="evidence" value="ECO:0007669"/>
    <property type="project" value="InterPro"/>
</dbReference>
<evidence type="ECO:0000256" key="6">
    <source>
        <dbReference type="ARBA" id="ARBA00022843"/>
    </source>
</evidence>
<accession>A0A8K1GKP4</accession>
<keyword evidence="14" id="KW-0040">ANK repeat</keyword>
<dbReference type="InterPro" id="IPR048830">
    <property type="entry name" value="PCF11_helical"/>
</dbReference>
<feature type="compositionally biased region" description="Acidic residues" evidence="16">
    <location>
        <begin position="1448"/>
        <end position="1457"/>
    </location>
</feature>
<dbReference type="Pfam" id="PF11526">
    <property type="entry name" value="Pfc11_Clp1_ID"/>
    <property type="match status" value="1"/>
</dbReference>
<dbReference type="SUPFAM" id="SSF48464">
    <property type="entry name" value="ENTH/VHS domain"/>
    <property type="match status" value="1"/>
</dbReference>
<feature type="compositionally biased region" description="Basic and acidic residues" evidence="16">
    <location>
        <begin position="595"/>
        <end position="611"/>
    </location>
</feature>
<evidence type="ECO:0000256" key="12">
    <source>
        <dbReference type="ARBA" id="ARBA00068814"/>
    </source>
</evidence>
<dbReference type="PANTHER" id="PTHR15921:SF3">
    <property type="entry name" value="PRE-MRNA CLEAVAGE COMPLEX 2 PROTEIN PCF11"/>
    <property type="match status" value="1"/>
</dbReference>
<dbReference type="SUPFAM" id="SSF48403">
    <property type="entry name" value="Ankyrin repeat"/>
    <property type="match status" value="1"/>
</dbReference>
<evidence type="ECO:0000256" key="4">
    <source>
        <dbReference type="ARBA" id="ARBA00022553"/>
    </source>
</evidence>
<dbReference type="Pfam" id="PF20827">
    <property type="entry name" value="PCF11_charged"/>
    <property type="match status" value="1"/>
</dbReference>
<protein>
    <recommendedName>
        <fullName evidence="12">Pre-mRNA cleavage complex 2 protein Pcf11</fullName>
    </recommendedName>
    <alternativeName>
        <fullName evidence="13">Pre-mRNA cleavage complex II protein Pcf11</fullName>
    </alternativeName>
</protein>
<feature type="region of interest" description="Disordered" evidence="16">
    <location>
        <begin position="245"/>
        <end position="639"/>
    </location>
</feature>
<dbReference type="EMBL" id="SWJQ01000191">
    <property type="protein sequence ID" value="TRZ19270.1"/>
    <property type="molecule type" value="Genomic_DNA"/>
</dbReference>
<reference evidence="18" key="1">
    <citation type="submission" date="2019-04" db="EMBL/GenBank/DDBJ databases">
        <title>Genome assembly of Zosterops borbonicus 15179.</title>
        <authorList>
            <person name="Leroy T."/>
            <person name="Anselmetti Y."/>
            <person name="Tilak M.-K."/>
            <person name="Nabholz B."/>
        </authorList>
    </citation>
    <scope>NUCLEOTIDE SEQUENCE</scope>
    <source>
        <strain evidence="18">HGM_15179</strain>
        <tissue evidence="18">Muscle</tissue>
    </source>
</reference>
<dbReference type="GO" id="GO:0005737">
    <property type="term" value="C:cytoplasm"/>
    <property type="evidence" value="ECO:0007669"/>
    <property type="project" value="TreeGrafter"/>
</dbReference>
<feature type="region of interest" description="Disordered" evidence="16">
    <location>
        <begin position="777"/>
        <end position="835"/>
    </location>
</feature>
<evidence type="ECO:0000256" key="3">
    <source>
        <dbReference type="ARBA" id="ARBA00022499"/>
    </source>
</evidence>
<comment type="function">
    <text evidence="10">Component of pre-mRNA cleavage complex II, which promotes transcription termination by RNA polymerase II.</text>
</comment>
<feature type="compositionally biased region" description="Basic residues" evidence="16">
    <location>
        <begin position="469"/>
        <end position="480"/>
    </location>
</feature>
<evidence type="ECO:0000256" key="9">
    <source>
        <dbReference type="ARBA" id="ARBA00023242"/>
    </source>
</evidence>
<feature type="region of interest" description="Disordered" evidence="16">
    <location>
        <begin position="160"/>
        <end position="189"/>
    </location>
</feature>
<dbReference type="InterPro" id="IPR054127">
    <property type="entry name" value="Pcf11_C"/>
</dbReference>
<feature type="compositionally biased region" description="Basic and acidic residues" evidence="16">
    <location>
        <begin position="372"/>
        <end position="416"/>
    </location>
</feature>
<evidence type="ECO:0000256" key="16">
    <source>
        <dbReference type="SAM" id="MobiDB-lite"/>
    </source>
</evidence>
<evidence type="ECO:0000256" key="14">
    <source>
        <dbReference type="PROSITE-ProRule" id="PRU00023"/>
    </source>
</evidence>
<sequence length="2052" mass="227632">MSAPESSAGSSEAREDACRDYQSSLEDLTFNSKPHINMLTILAEENVPFAKDIVSLIEAQIAKAPASEKLPVMYLMDSIVKNVGREYLTAFTKNLVATFICVFEKVDENTRKSLFKLRSTWDDIFPLKKLYALDVRVNSLDPAWPIKPLPPNVNTSSIHVNPKFLNKSPEESNAPTSAVTSGASTPPAVPEIQKNLTQEQLIRQQLLAKQKQLLELQQKKLELELEQTKAQLAVSLSVQQGSSSIASVPAPSKQHMSPTPHMPVKPPHQTAVQSEKIKPSPSPPLHDIKMVNRDPRLNRMGQHSSHTKDQSHRKDFSPNVTSQSETKGNKTAQAEKQSSTKSEKSKASEKTQKKELEQSKAKSKSPSPLKNKLPDTKDSKSQECESTKVSDISKRDPRLKRHLQDKSEGKEEEVKEKRRSTEKKEKEEHKTCEHRPVGSRNKVINGAVQKQDTTTEESEKQGGKQGRSSSRKRSRSRSPKARSPSTHSPKRRERRSPKRRLRSLSPTSSTPKIGKIRQIGPKQSHVEEGTQAARDERNSNKRNVKQEVRDPRRLKKAQEERPQETATQHSSKASPDPKENAENWQGSKSGKRWKSGWEESKNSQQNDEHQALAKSPHQRHRENWPAGKGILSPRAPKQQHRLSVDANLQIPKELTSASKRELLKKANDRLTSGEITQDEFLMVAHQIRQLFQYQEGKHRCNVWDSPTEEKCGLKKKPLLSDAELTYYEHKAKLKRTQVQHSLSRLDLLDPDDILDYHLPDALLSGIECEQAKAKRGVQFDRKEPFAERSRRHSPVSGTTRPFAENLSPLESRRRLEDQRPTKGARGSDPYDSWGESDEFRDALRQQGKSTAEFQKIDGDGLCRFDNREERQLLGQAGVREEPRSPFTERFKRARYEDPEKAPFPESPGSRFGGIEAKQRITALMEDRPLFDGSPRPTAARVAVDGQGSPFVDGPAAGSSSRIDGPAGQAAMRFEGPLVGTGASQFDGPLAGAGGSGALRFDGPPGQLAGALRFEGPPSQVGGGGPLRFEGPLGPLRFEGPAGQPVGGPRFEGPGVGLRFEGPHGQPSGGLRFEGPHGQPMGPRGQPGGGLRFEGPHGQPLGPHGQPGGGLRFEGPHLQPMGPHGQLGGGLRFEGPHGQPMGPHGPSSGGLRFEGPHGPSGGGRLEGPRGQPGLGPRLIDGPVHQGAGGLRFDGPLGRAGPRFDGCHGAGFDGQPGQLSLLQRFDGIHGQPGPRLAPGQQAQARFETAIPQRFDGPHQPASRFDLPLGLQGARFENVANHPASRLEMSPYGQGGPFVDHPGQGYNGPAHGMQFQRPDLFDGSPGPNFNGPAGPGAQNFPLRGAGHYFEEKGLQGPQYGSFSNMPMGSNQVSLMSAQQGPYGQGQQYLPNPGSFVQNPAGALSHSYPDNHLGQVDVNELFAKLLKTGILKLSKTDSTSAQANEASAQPTAEEEDDDQNEDQNVPDLTNFIVEELRQRYDSVINRLYTGIQCYSCGMRFTTSQTDVYADHLDWHYRQNRTEKDVSRKITHRRWYYSLTDWIEFEEIADLEERAKSQFFEKAHEEVVLKTQEAAKEKEFQSVPAGPAGAVESCEICQEQFEQYWDEEEEEWHLKNAIRVDEKIYHPSCYEDYQNVETVFVSLPCSRYQTLKRCLIRDSPEEQKYNGSGGVSPYSGVCGSGSVVGSYFCDVNVSDRNDWKPVHYAAFHGRLGCLQLLVRWGASVDDVDNNGNLPAHLAAVEGHLHCFKFLVGKMASVTHTLKARNDHGETPRDLAERFYKDNILQYIDGVEKEEEHPETQEVLAFPAHDAAFKGDLLEVRRLIRSGVININERDDKGSTLLHKAAEQGHIHCLQCLVEMGADCDITNDAGETPKDVAKRFSHVAAVELLKPRTGNNSSSDEELDANNIKFFETHGVEGSTDSKEDLTLDKAEKRDARIRAYHKIKELQRLLEIAYSNYRQLGGITEEDRKMKKEERKVEKAVRELEAQLEYERVRREKLESQLDDYRAEINQLREDRGKSCSASDTSVEAETMAKSCNDKKKIKKQPACSPGGVRLR</sequence>
<dbReference type="SMART" id="SM00582">
    <property type="entry name" value="RPR"/>
    <property type="match status" value="1"/>
</dbReference>
<evidence type="ECO:0000256" key="10">
    <source>
        <dbReference type="ARBA" id="ARBA00057101"/>
    </source>
</evidence>
<dbReference type="Pfam" id="PF04818">
    <property type="entry name" value="CID"/>
    <property type="match status" value="1"/>
</dbReference>
<keyword evidence="8 15" id="KW-0175">Coiled coil</keyword>
<dbReference type="Pfam" id="PF12796">
    <property type="entry name" value="Ank_2"/>
    <property type="match status" value="2"/>
</dbReference>
<feature type="compositionally biased region" description="Basic and acidic residues" evidence="16">
    <location>
        <begin position="777"/>
        <end position="788"/>
    </location>
</feature>
<feature type="compositionally biased region" description="Basic and acidic residues" evidence="16">
    <location>
        <begin position="306"/>
        <end position="316"/>
    </location>
</feature>
<dbReference type="InterPro" id="IPR002110">
    <property type="entry name" value="Ankyrin_rpt"/>
</dbReference>
<feature type="region of interest" description="Disordered" evidence="16">
    <location>
        <begin position="1061"/>
        <end position="1177"/>
    </location>
</feature>
<keyword evidence="2" id="KW-0488">Methylation</keyword>
<evidence type="ECO:0000313" key="19">
    <source>
        <dbReference type="Proteomes" id="UP000796761"/>
    </source>
</evidence>
<feature type="repeat" description="ANK" evidence="14">
    <location>
        <begin position="1692"/>
        <end position="1724"/>
    </location>
</feature>
<evidence type="ECO:0000256" key="15">
    <source>
        <dbReference type="SAM" id="Coils"/>
    </source>
</evidence>
<proteinExistence type="predicted"/>
<feature type="coiled-coil region" evidence="15">
    <location>
        <begin position="206"/>
        <end position="233"/>
    </location>
</feature>
<keyword evidence="9" id="KW-0539">Nucleus</keyword>
<dbReference type="InterPro" id="IPR006569">
    <property type="entry name" value="CID_dom"/>
</dbReference>
<keyword evidence="6" id="KW-0832">Ubl conjugation</keyword>
<feature type="region of interest" description="Disordered" evidence="16">
    <location>
        <begin position="2010"/>
        <end position="2052"/>
    </location>
</feature>
<dbReference type="InterPro" id="IPR008942">
    <property type="entry name" value="ENTH_VHS"/>
</dbReference>
<feature type="compositionally biased region" description="Basic residues" evidence="16">
    <location>
        <begin position="488"/>
        <end position="502"/>
    </location>
</feature>
<feature type="compositionally biased region" description="Polar residues" evidence="16">
    <location>
        <begin position="318"/>
        <end position="332"/>
    </location>
</feature>
<feature type="region of interest" description="Disordered" evidence="16">
    <location>
        <begin position="1433"/>
        <end position="1461"/>
    </location>
</feature>
<dbReference type="Gene3D" id="1.25.40.20">
    <property type="entry name" value="Ankyrin repeat-containing domain"/>
    <property type="match status" value="2"/>
</dbReference>
<dbReference type="GO" id="GO:0006369">
    <property type="term" value="P:termination of RNA polymerase II transcription"/>
    <property type="evidence" value="ECO:0007669"/>
    <property type="project" value="InterPro"/>
</dbReference>
<dbReference type="GO" id="GO:0000993">
    <property type="term" value="F:RNA polymerase II complex binding"/>
    <property type="evidence" value="ECO:0007669"/>
    <property type="project" value="InterPro"/>
</dbReference>
<dbReference type="Pfam" id="PF21936">
    <property type="entry name" value="Pcf11_C"/>
    <property type="match status" value="1"/>
</dbReference>
<dbReference type="PROSITE" id="PS51391">
    <property type="entry name" value="CID"/>
    <property type="match status" value="1"/>
</dbReference>
<feature type="compositionally biased region" description="Basic and acidic residues" evidence="16">
    <location>
        <begin position="524"/>
        <end position="563"/>
    </location>
</feature>
<evidence type="ECO:0000256" key="5">
    <source>
        <dbReference type="ARBA" id="ARBA00022664"/>
    </source>
</evidence>
<feature type="compositionally biased region" description="Polar residues" evidence="16">
    <location>
        <begin position="564"/>
        <end position="573"/>
    </location>
</feature>
<dbReference type="InterPro" id="IPR048829">
    <property type="entry name" value="PCF11_RFEG_rpt"/>
</dbReference>
<evidence type="ECO:0000256" key="1">
    <source>
        <dbReference type="ARBA" id="ARBA00004123"/>
    </source>
</evidence>
<feature type="compositionally biased region" description="Basic and acidic residues" evidence="16">
    <location>
        <begin position="286"/>
        <end position="297"/>
    </location>
</feature>
<evidence type="ECO:0000256" key="8">
    <source>
        <dbReference type="ARBA" id="ARBA00023054"/>
    </source>
</evidence>
<feature type="compositionally biased region" description="Basic and acidic residues" evidence="16">
    <location>
        <begin position="341"/>
        <end position="360"/>
    </location>
</feature>
<dbReference type="Pfam" id="PF20845">
    <property type="entry name" value="Pcf11_helical"/>
    <property type="match status" value="1"/>
</dbReference>
<feature type="region of interest" description="Disordered" evidence="16">
    <location>
        <begin position="944"/>
        <end position="964"/>
    </location>
</feature>
<evidence type="ECO:0000259" key="17">
    <source>
        <dbReference type="PROSITE" id="PS51391"/>
    </source>
</evidence>
<dbReference type="PANTHER" id="PTHR15921">
    <property type="entry name" value="PRE-MRNA CLEAVAGE COMPLEX II"/>
    <property type="match status" value="1"/>
</dbReference>
<dbReference type="Gene3D" id="1.25.40.90">
    <property type="match status" value="1"/>
</dbReference>
<feature type="domain" description="CID" evidence="17">
    <location>
        <begin position="13"/>
        <end position="141"/>
    </location>
</feature>